<dbReference type="PANTHER" id="PTHR33116:SF87">
    <property type="entry name" value="OS01G0158850 PROTEIN"/>
    <property type="match status" value="1"/>
</dbReference>
<reference evidence="2" key="2">
    <citation type="submission" date="2021-02" db="EMBL/GenBank/DDBJ databases">
        <authorList>
            <person name="Kimball J.A."/>
            <person name="Haas M.W."/>
            <person name="Macchietto M."/>
            <person name="Kono T."/>
            <person name="Duquette J."/>
            <person name="Shao M."/>
        </authorList>
    </citation>
    <scope>NUCLEOTIDE SEQUENCE</scope>
    <source>
        <tissue evidence="2">Fresh leaf tissue</tissue>
    </source>
</reference>
<dbReference type="Pfam" id="PF13966">
    <property type="entry name" value="zf-RVT"/>
    <property type="match status" value="1"/>
</dbReference>
<dbReference type="OrthoDB" id="675401at2759"/>
<gene>
    <name evidence="2" type="ORF">GUJ93_ZPchr0001g31242</name>
</gene>
<comment type="caution">
    <text evidence="2">The sequence shown here is derived from an EMBL/GenBank/DDBJ whole genome shotgun (WGS) entry which is preliminary data.</text>
</comment>
<evidence type="ECO:0000313" key="3">
    <source>
        <dbReference type="Proteomes" id="UP000729402"/>
    </source>
</evidence>
<protein>
    <recommendedName>
        <fullName evidence="1">Reverse transcriptase zinc-binding domain-containing protein</fullName>
    </recommendedName>
</protein>
<dbReference type="PANTHER" id="PTHR33116">
    <property type="entry name" value="REVERSE TRANSCRIPTASE ZINC-BINDING DOMAIN-CONTAINING PROTEIN-RELATED-RELATED"/>
    <property type="match status" value="1"/>
</dbReference>
<feature type="domain" description="Reverse transcriptase zinc-binding" evidence="1">
    <location>
        <begin position="390"/>
        <end position="474"/>
    </location>
</feature>
<organism evidence="2 3">
    <name type="scientific">Zizania palustris</name>
    <name type="common">Northern wild rice</name>
    <dbReference type="NCBI Taxonomy" id="103762"/>
    <lineage>
        <taxon>Eukaryota</taxon>
        <taxon>Viridiplantae</taxon>
        <taxon>Streptophyta</taxon>
        <taxon>Embryophyta</taxon>
        <taxon>Tracheophyta</taxon>
        <taxon>Spermatophyta</taxon>
        <taxon>Magnoliopsida</taxon>
        <taxon>Liliopsida</taxon>
        <taxon>Poales</taxon>
        <taxon>Poaceae</taxon>
        <taxon>BOP clade</taxon>
        <taxon>Oryzoideae</taxon>
        <taxon>Oryzeae</taxon>
        <taxon>Zizaniinae</taxon>
        <taxon>Zizania</taxon>
    </lineage>
</organism>
<dbReference type="InterPro" id="IPR026960">
    <property type="entry name" value="RVT-Znf"/>
</dbReference>
<dbReference type="AlphaFoldDB" id="A0A8J5R636"/>
<name>A0A8J5R636_ZIZPA</name>
<evidence type="ECO:0000259" key="1">
    <source>
        <dbReference type="Pfam" id="PF13966"/>
    </source>
</evidence>
<proteinExistence type="predicted"/>
<reference evidence="2" key="1">
    <citation type="journal article" date="2021" name="bioRxiv">
        <title>Whole Genome Assembly and Annotation of Northern Wild Rice, Zizania palustris L., Supports a Whole Genome Duplication in the Zizania Genus.</title>
        <authorList>
            <person name="Haas M."/>
            <person name="Kono T."/>
            <person name="Macchietto M."/>
            <person name="Millas R."/>
            <person name="McGilp L."/>
            <person name="Shao M."/>
            <person name="Duquette J."/>
            <person name="Hirsch C.N."/>
            <person name="Kimball J."/>
        </authorList>
    </citation>
    <scope>NUCLEOTIDE SEQUENCE</scope>
    <source>
        <tissue evidence="2">Fresh leaf tissue</tissue>
    </source>
</reference>
<dbReference type="Proteomes" id="UP000729402">
    <property type="component" value="Unassembled WGS sequence"/>
</dbReference>
<accession>A0A8J5R636</accession>
<sequence>MGFKEKIFSVKEGFVKEILFHPLLFVATDLLQHILNKAASMGVIKAPLCYNPNSNFPLAQYTDDTIIFLQASQANLFKIKGMINCFSDSTGLQVNFNKSSLIPINVPPSEAQMLVAVFGCQLSSLPFPYLGLPLGITKPRFRDFGSLIEKVERRLSTSWLSMAGHLQIANSVLSALPTYVMCTFKLPVKVIQTTTKSSIIVFGRARKAYPKCPPCQLGQSLLPKIQRGLGVINLQCQNNALLIKHLHKFATKQSSPWIDLVWSLYNNSTNTPLLSALRGSRWWKDIVQLSMLFRAVASPVVGDGSSTSFWSDNWGGSPLKFPCHDFSFSKNKSISVKHFFNSDGLADLFFLPLSHEAFWELEQLDHLLASLNLFPDSANAWTFIWGSSAYSSSLFYNHHFKHLPTHPIFGHLWKAKCTNKIKVFFWLLLMDRLNTRNILHRKHILPPNIDRNCALHSDDQEETSLHLFFCSFSQSC</sequence>
<keyword evidence="3" id="KW-1185">Reference proteome</keyword>
<dbReference type="EMBL" id="JAAALK010000288">
    <property type="protein sequence ID" value="KAG8052070.1"/>
    <property type="molecule type" value="Genomic_DNA"/>
</dbReference>
<evidence type="ECO:0000313" key="2">
    <source>
        <dbReference type="EMBL" id="KAG8052070.1"/>
    </source>
</evidence>